<keyword evidence="3" id="KW-0238">DNA-binding</keyword>
<gene>
    <name evidence="8" type="ORF">RND81_14G220700</name>
</gene>
<keyword evidence="2" id="KW-0805">Transcription regulation</keyword>
<dbReference type="Gene3D" id="3.40.1810.10">
    <property type="entry name" value="Transcription factor, MADS-box"/>
    <property type="match status" value="1"/>
</dbReference>
<sequence length="381" mass="41697">MATIPLKKNKGRQKVTMELMKKNSNRLVTFSKRRVGLFKKASELCTLCGAEVAILAFSPANKAYSFGHPKYEAVANRFLNNLENPLDPDEGGNVDQGIRDGNAELMFLSEELETERKRTNEILDMRRTKDPAAFKFTTPVEELTLSELKEVEHSLQVIREQVHHHVSRLVEFQGGPRLEPLRPMPMPMPLGDPAQMSTCPHPLVRGPNDNPPLMMVPTPRGVFEDPSLAMMGRFHFANFPPSSFVSDFPTMTVEKFDDKGEVVPPEDDSQSFMGPTMGSEGNSSAPFNPQGGEAGTLSARFMGLFKGDGVSSFILFNPRGVEGNPYTPSNRRGGEGSSTSPSNRQRDEGSSSAPSNRQGDEGSSSAPFNPQGGFDFGHGSS</sequence>
<dbReference type="PANTHER" id="PTHR11945">
    <property type="entry name" value="MADS BOX PROTEIN"/>
    <property type="match status" value="1"/>
</dbReference>
<feature type="region of interest" description="Disordered" evidence="6">
    <location>
        <begin position="321"/>
        <end position="381"/>
    </location>
</feature>
<dbReference type="SMART" id="SM00432">
    <property type="entry name" value="MADS"/>
    <property type="match status" value="1"/>
</dbReference>
<evidence type="ECO:0000259" key="7">
    <source>
        <dbReference type="PROSITE" id="PS50066"/>
    </source>
</evidence>
<keyword evidence="5" id="KW-0539">Nucleus</keyword>
<dbReference type="PANTHER" id="PTHR11945:SF776">
    <property type="entry name" value="AGAMOUS-LIKE 50-RELATED"/>
    <property type="match status" value="1"/>
</dbReference>
<evidence type="ECO:0000313" key="9">
    <source>
        <dbReference type="Proteomes" id="UP001443914"/>
    </source>
</evidence>
<reference evidence="8" key="1">
    <citation type="submission" date="2024-03" db="EMBL/GenBank/DDBJ databases">
        <title>WGS assembly of Saponaria officinalis var. Norfolk2.</title>
        <authorList>
            <person name="Jenkins J."/>
            <person name="Shu S."/>
            <person name="Grimwood J."/>
            <person name="Barry K."/>
            <person name="Goodstein D."/>
            <person name="Schmutz J."/>
            <person name="Leebens-Mack J."/>
            <person name="Osbourn A."/>
        </authorList>
    </citation>
    <scope>NUCLEOTIDE SEQUENCE [LARGE SCALE GENOMIC DNA]</scope>
    <source>
        <strain evidence="8">JIC</strain>
    </source>
</reference>
<comment type="subcellular location">
    <subcellularLocation>
        <location evidence="1">Nucleus</location>
    </subcellularLocation>
</comment>
<evidence type="ECO:0000256" key="5">
    <source>
        <dbReference type="ARBA" id="ARBA00023242"/>
    </source>
</evidence>
<dbReference type="Proteomes" id="UP001443914">
    <property type="component" value="Unassembled WGS sequence"/>
</dbReference>
<dbReference type="PROSITE" id="PS50066">
    <property type="entry name" value="MADS_BOX_2"/>
    <property type="match status" value="1"/>
</dbReference>
<evidence type="ECO:0000256" key="6">
    <source>
        <dbReference type="SAM" id="MobiDB-lite"/>
    </source>
</evidence>
<dbReference type="Pfam" id="PF00319">
    <property type="entry name" value="SRF-TF"/>
    <property type="match status" value="1"/>
</dbReference>
<accession>A0AAW1GPY3</accession>
<comment type="caution">
    <text evidence="8">The sequence shown here is derived from an EMBL/GenBank/DDBJ whole genome shotgun (WGS) entry which is preliminary data.</text>
</comment>
<dbReference type="AlphaFoldDB" id="A0AAW1GPY3"/>
<organism evidence="8 9">
    <name type="scientific">Saponaria officinalis</name>
    <name type="common">Common soapwort</name>
    <name type="synonym">Lychnis saponaria</name>
    <dbReference type="NCBI Taxonomy" id="3572"/>
    <lineage>
        <taxon>Eukaryota</taxon>
        <taxon>Viridiplantae</taxon>
        <taxon>Streptophyta</taxon>
        <taxon>Embryophyta</taxon>
        <taxon>Tracheophyta</taxon>
        <taxon>Spermatophyta</taxon>
        <taxon>Magnoliopsida</taxon>
        <taxon>eudicotyledons</taxon>
        <taxon>Gunneridae</taxon>
        <taxon>Pentapetalae</taxon>
        <taxon>Caryophyllales</taxon>
        <taxon>Caryophyllaceae</taxon>
        <taxon>Caryophylleae</taxon>
        <taxon>Saponaria</taxon>
    </lineage>
</organism>
<keyword evidence="9" id="KW-1185">Reference proteome</keyword>
<dbReference type="GO" id="GO:0000978">
    <property type="term" value="F:RNA polymerase II cis-regulatory region sequence-specific DNA binding"/>
    <property type="evidence" value="ECO:0007669"/>
    <property type="project" value="TreeGrafter"/>
</dbReference>
<protein>
    <recommendedName>
        <fullName evidence="7">MADS-box domain-containing protein</fullName>
    </recommendedName>
</protein>
<dbReference type="FunFam" id="3.40.1810.10:FF:000006">
    <property type="entry name" value="Agamous-like MADS-box protein AGL62"/>
    <property type="match status" value="1"/>
</dbReference>
<dbReference type="InterPro" id="IPR002100">
    <property type="entry name" value="TF_MADSbox"/>
</dbReference>
<keyword evidence="4" id="KW-0804">Transcription</keyword>
<evidence type="ECO:0000256" key="2">
    <source>
        <dbReference type="ARBA" id="ARBA00023015"/>
    </source>
</evidence>
<proteinExistence type="predicted"/>
<evidence type="ECO:0000256" key="4">
    <source>
        <dbReference type="ARBA" id="ARBA00023163"/>
    </source>
</evidence>
<feature type="region of interest" description="Disordered" evidence="6">
    <location>
        <begin position="261"/>
        <end position="294"/>
    </location>
</feature>
<feature type="domain" description="MADS-box" evidence="7">
    <location>
        <begin position="10"/>
        <end position="70"/>
    </location>
</feature>
<dbReference type="InterPro" id="IPR036879">
    <property type="entry name" value="TF_MADSbox_sf"/>
</dbReference>
<dbReference type="EMBL" id="JBDFQZ010000014">
    <property type="protein sequence ID" value="KAK9666918.1"/>
    <property type="molecule type" value="Genomic_DNA"/>
</dbReference>
<dbReference type="SUPFAM" id="SSF55455">
    <property type="entry name" value="SRF-like"/>
    <property type="match status" value="1"/>
</dbReference>
<feature type="compositionally biased region" description="Polar residues" evidence="6">
    <location>
        <begin position="350"/>
        <end position="368"/>
    </location>
</feature>
<dbReference type="GO" id="GO:0000981">
    <property type="term" value="F:DNA-binding transcription factor activity, RNA polymerase II-specific"/>
    <property type="evidence" value="ECO:0007669"/>
    <property type="project" value="TreeGrafter"/>
</dbReference>
<dbReference type="GO" id="GO:0005634">
    <property type="term" value="C:nucleus"/>
    <property type="evidence" value="ECO:0007669"/>
    <property type="project" value="UniProtKB-SubCell"/>
</dbReference>
<evidence type="ECO:0000313" key="8">
    <source>
        <dbReference type="EMBL" id="KAK9666918.1"/>
    </source>
</evidence>
<dbReference type="GO" id="GO:0046983">
    <property type="term" value="F:protein dimerization activity"/>
    <property type="evidence" value="ECO:0007669"/>
    <property type="project" value="InterPro"/>
</dbReference>
<evidence type="ECO:0000256" key="1">
    <source>
        <dbReference type="ARBA" id="ARBA00004123"/>
    </source>
</evidence>
<name>A0AAW1GPY3_SAPOF</name>
<evidence type="ECO:0000256" key="3">
    <source>
        <dbReference type="ARBA" id="ARBA00023125"/>
    </source>
</evidence>
<dbReference type="PRINTS" id="PR00404">
    <property type="entry name" value="MADSDOMAIN"/>
</dbReference>